<dbReference type="SMART" id="SM01381">
    <property type="entry name" value="7TM_GPCR_Srsx"/>
    <property type="match status" value="1"/>
</dbReference>
<accession>A0AAU9X8V6</accession>
<dbReference type="PANTHER" id="PTHR24247:SF202">
    <property type="entry name" value="5-HYDROXYTRYPTAMINE RECEPTOR 1"/>
    <property type="match status" value="1"/>
</dbReference>
<evidence type="ECO:0000256" key="4">
    <source>
        <dbReference type="ARBA" id="ARBA00022989"/>
    </source>
</evidence>
<dbReference type="GO" id="GO:0007268">
    <property type="term" value="P:chemical synaptic transmission"/>
    <property type="evidence" value="ECO:0007669"/>
    <property type="project" value="TreeGrafter"/>
</dbReference>
<comment type="similarity">
    <text evidence="9">Belongs to the G-protein coupled receptor 1 family.</text>
</comment>
<keyword evidence="2" id="KW-1003">Cell membrane</keyword>
<evidence type="ECO:0000256" key="7">
    <source>
        <dbReference type="ARBA" id="ARBA00023170"/>
    </source>
</evidence>
<dbReference type="EMBL" id="CALNXJ010000033">
    <property type="protein sequence ID" value="CAH3140052.1"/>
    <property type="molecule type" value="Genomic_DNA"/>
</dbReference>
<evidence type="ECO:0000256" key="9">
    <source>
        <dbReference type="RuleBase" id="RU000688"/>
    </source>
</evidence>
<dbReference type="GO" id="GO:0030594">
    <property type="term" value="F:neurotransmitter receptor activity"/>
    <property type="evidence" value="ECO:0007669"/>
    <property type="project" value="TreeGrafter"/>
</dbReference>
<dbReference type="AlphaFoldDB" id="A0AAU9X8V6"/>
<evidence type="ECO:0000256" key="5">
    <source>
        <dbReference type="ARBA" id="ARBA00023040"/>
    </source>
</evidence>
<protein>
    <recommendedName>
        <fullName evidence="12">G-protein coupled receptors family 1 profile domain-containing protein</fullName>
    </recommendedName>
</protein>
<keyword evidence="4 11" id="KW-1133">Transmembrane helix</keyword>
<comment type="caution">
    <text evidence="13">The sequence shown here is derived from an EMBL/GenBank/DDBJ whole genome shotgun (WGS) entry which is preliminary data.</text>
</comment>
<dbReference type="InterPro" id="IPR000276">
    <property type="entry name" value="GPCR_Rhodpsn"/>
</dbReference>
<dbReference type="GO" id="GO:0045202">
    <property type="term" value="C:synapse"/>
    <property type="evidence" value="ECO:0007669"/>
    <property type="project" value="GOC"/>
</dbReference>
<keyword evidence="8 9" id="KW-0807">Transducer</keyword>
<gene>
    <name evidence="13" type="ORF">PMEA_00019107</name>
</gene>
<evidence type="ECO:0000256" key="2">
    <source>
        <dbReference type="ARBA" id="ARBA00022475"/>
    </source>
</evidence>
<dbReference type="GO" id="GO:0030425">
    <property type="term" value="C:dendrite"/>
    <property type="evidence" value="ECO:0007669"/>
    <property type="project" value="TreeGrafter"/>
</dbReference>
<organism evidence="13 14">
    <name type="scientific">Pocillopora meandrina</name>
    <dbReference type="NCBI Taxonomy" id="46732"/>
    <lineage>
        <taxon>Eukaryota</taxon>
        <taxon>Metazoa</taxon>
        <taxon>Cnidaria</taxon>
        <taxon>Anthozoa</taxon>
        <taxon>Hexacorallia</taxon>
        <taxon>Scleractinia</taxon>
        <taxon>Astrocoeniina</taxon>
        <taxon>Pocilloporidae</taxon>
        <taxon>Pocillopora</taxon>
    </lineage>
</organism>
<dbReference type="GO" id="GO:0005886">
    <property type="term" value="C:plasma membrane"/>
    <property type="evidence" value="ECO:0007669"/>
    <property type="project" value="UniProtKB-SubCell"/>
</dbReference>
<dbReference type="Gene3D" id="1.20.1070.10">
    <property type="entry name" value="Rhodopsin 7-helix transmembrane proteins"/>
    <property type="match status" value="1"/>
</dbReference>
<dbReference type="GO" id="GO:0004993">
    <property type="term" value="F:G protein-coupled serotonin receptor activity"/>
    <property type="evidence" value="ECO:0007669"/>
    <property type="project" value="TreeGrafter"/>
</dbReference>
<feature type="transmembrane region" description="Helical" evidence="11">
    <location>
        <begin position="102"/>
        <end position="125"/>
    </location>
</feature>
<keyword evidence="3 9" id="KW-0812">Transmembrane</keyword>
<keyword evidence="6 11" id="KW-0472">Membrane</keyword>
<dbReference type="PROSITE" id="PS50262">
    <property type="entry name" value="G_PROTEIN_RECEP_F1_2"/>
    <property type="match status" value="1"/>
</dbReference>
<evidence type="ECO:0000256" key="3">
    <source>
        <dbReference type="ARBA" id="ARBA00022692"/>
    </source>
</evidence>
<evidence type="ECO:0000256" key="8">
    <source>
        <dbReference type="ARBA" id="ARBA00023224"/>
    </source>
</evidence>
<keyword evidence="14" id="KW-1185">Reference proteome</keyword>
<feature type="transmembrane region" description="Helical" evidence="11">
    <location>
        <begin position="146"/>
        <end position="166"/>
    </location>
</feature>
<keyword evidence="5 9" id="KW-0297">G-protein coupled receptor</keyword>
<dbReference type="Proteomes" id="UP001159428">
    <property type="component" value="Unassembled WGS sequence"/>
</dbReference>
<feature type="region of interest" description="Disordered" evidence="10">
    <location>
        <begin position="323"/>
        <end position="342"/>
    </location>
</feature>
<feature type="transmembrane region" description="Helical" evidence="11">
    <location>
        <begin position="25"/>
        <end position="50"/>
    </location>
</feature>
<sequence>MSANNSSAPVPVQVGSSENSVSHKVISSIAITILIILTLFGNGLVISAFYVFKRIRKSVTNWFILSLAISDMMVAFITEPIWLAGEILSWQYPPEIDVPTFIMLWTMIDIICAISSISNLMFISVDRFFAIKHPLIHHTKMTPGKCKWIILLSWVHAGGTSCLYLVDPIWKYVVIFLFGFIIPLIVILFCYGGILHVVISRSRLTHRHGKRLSTEYKTAKSLGVVTGAFVACWLPFFIASLAFWYCESCRRDIDTIPAITSAVKWLHYLNSCLNPIIYAFLNPTFKIAFRNLIRRMCGKETLNSLETETSFASFRRRDTYASVKSNENGKEKSGNVPNGNASFYKSPLLKQEGTKMNGAVKHNSISDDGSVERGIETPEDKYFGGDPFCSTPPPPSYEEWYQLKNCESNDVSQTSSSYVPVAINSDWKEAPKQTCPIQCDRTVSFSDDVKICGEKSPEKTVSDMPALEGHISTYHDEKSNQTFLLVDGVQIPDGEIRTTDLKTALKKQEKTIIKD</sequence>
<keyword evidence="7 9" id="KW-0675">Receptor</keyword>
<dbReference type="Pfam" id="PF00001">
    <property type="entry name" value="7tm_1"/>
    <property type="match status" value="2"/>
</dbReference>
<dbReference type="SUPFAM" id="SSF81321">
    <property type="entry name" value="Family A G protein-coupled receptor-like"/>
    <property type="match status" value="1"/>
</dbReference>
<evidence type="ECO:0000259" key="12">
    <source>
        <dbReference type="PROSITE" id="PS50262"/>
    </source>
</evidence>
<dbReference type="InterPro" id="IPR017452">
    <property type="entry name" value="GPCR_Rhodpsn_7TM"/>
</dbReference>
<dbReference type="PANTHER" id="PTHR24247">
    <property type="entry name" value="5-HYDROXYTRYPTAMINE RECEPTOR"/>
    <property type="match status" value="1"/>
</dbReference>
<dbReference type="CDD" id="cd14967">
    <property type="entry name" value="7tmA_amine_R-like"/>
    <property type="match status" value="1"/>
</dbReference>
<evidence type="ECO:0000256" key="6">
    <source>
        <dbReference type="ARBA" id="ARBA00023136"/>
    </source>
</evidence>
<dbReference type="PROSITE" id="PS00237">
    <property type="entry name" value="G_PROTEIN_RECEP_F1_1"/>
    <property type="match status" value="1"/>
</dbReference>
<proteinExistence type="inferred from homology"/>
<evidence type="ECO:0000313" key="13">
    <source>
        <dbReference type="EMBL" id="CAH3140052.1"/>
    </source>
</evidence>
<name>A0AAU9X8V6_9CNID</name>
<reference evidence="13 14" key="1">
    <citation type="submission" date="2022-05" db="EMBL/GenBank/DDBJ databases">
        <authorList>
            <consortium name="Genoscope - CEA"/>
            <person name="William W."/>
        </authorList>
    </citation>
    <scope>NUCLEOTIDE SEQUENCE [LARGE SCALE GENOMIC DNA]</scope>
</reference>
<comment type="subcellular location">
    <subcellularLocation>
        <location evidence="1">Cell membrane</location>
        <topology evidence="1">Multi-pass membrane protein</topology>
    </subcellularLocation>
</comment>
<feature type="transmembrane region" description="Helical" evidence="11">
    <location>
        <begin position="62"/>
        <end position="82"/>
    </location>
</feature>
<evidence type="ECO:0000256" key="11">
    <source>
        <dbReference type="SAM" id="Phobius"/>
    </source>
</evidence>
<evidence type="ECO:0000256" key="10">
    <source>
        <dbReference type="SAM" id="MobiDB-lite"/>
    </source>
</evidence>
<dbReference type="PRINTS" id="PR00237">
    <property type="entry name" value="GPCRRHODOPSN"/>
</dbReference>
<dbReference type="GO" id="GO:0007187">
    <property type="term" value="P:G protein-coupled receptor signaling pathway, coupled to cyclic nucleotide second messenger"/>
    <property type="evidence" value="ECO:0007669"/>
    <property type="project" value="TreeGrafter"/>
</dbReference>
<feature type="transmembrane region" description="Helical" evidence="11">
    <location>
        <begin position="172"/>
        <end position="200"/>
    </location>
</feature>
<feature type="domain" description="G-protein coupled receptors family 1 profile" evidence="12">
    <location>
        <begin position="41"/>
        <end position="278"/>
    </location>
</feature>
<feature type="transmembrane region" description="Helical" evidence="11">
    <location>
        <begin position="221"/>
        <end position="245"/>
    </location>
</feature>
<evidence type="ECO:0000256" key="1">
    <source>
        <dbReference type="ARBA" id="ARBA00004651"/>
    </source>
</evidence>
<evidence type="ECO:0000313" key="14">
    <source>
        <dbReference type="Proteomes" id="UP001159428"/>
    </source>
</evidence>